<dbReference type="Gene3D" id="3.10.180.10">
    <property type="entry name" value="2,3-Dihydroxybiphenyl 1,2-Dioxygenase, domain 1"/>
    <property type="match status" value="1"/>
</dbReference>
<protein>
    <submittedName>
        <fullName evidence="2">VOC family protein</fullName>
    </submittedName>
</protein>
<comment type="caution">
    <text evidence="2">The sequence shown here is derived from an EMBL/GenBank/DDBJ whole genome shotgun (WGS) entry which is preliminary data.</text>
</comment>
<dbReference type="InterPro" id="IPR041581">
    <property type="entry name" value="Glyoxalase_6"/>
</dbReference>
<proteinExistence type="predicted"/>
<dbReference type="Proteomes" id="UP000274358">
    <property type="component" value="Unassembled WGS sequence"/>
</dbReference>
<dbReference type="Pfam" id="PF18029">
    <property type="entry name" value="Glyoxalase_6"/>
    <property type="match status" value="1"/>
</dbReference>
<dbReference type="InterPro" id="IPR052164">
    <property type="entry name" value="Anthracycline_SecMetBiosynth"/>
</dbReference>
<organism evidence="2 3">
    <name type="scientific">Dyella choica</name>
    <dbReference type="NCBI Taxonomy" id="1927959"/>
    <lineage>
        <taxon>Bacteria</taxon>
        <taxon>Pseudomonadati</taxon>
        <taxon>Pseudomonadota</taxon>
        <taxon>Gammaproteobacteria</taxon>
        <taxon>Lysobacterales</taxon>
        <taxon>Rhodanobacteraceae</taxon>
        <taxon>Dyella</taxon>
    </lineage>
</organism>
<dbReference type="PANTHER" id="PTHR33993:SF5">
    <property type="entry name" value="GLYOXALASE"/>
    <property type="match status" value="1"/>
</dbReference>
<dbReference type="SUPFAM" id="SSF54593">
    <property type="entry name" value="Glyoxalase/Bleomycin resistance protein/Dihydroxybiphenyl dioxygenase"/>
    <property type="match status" value="1"/>
</dbReference>
<reference evidence="2 3" key="1">
    <citation type="submission" date="2018-12" db="EMBL/GenBank/DDBJ databases">
        <title>Dyella dinghuensis sp. nov. DHOA06 and Dyella choica sp. nov. 4M-K27, isolated from forest soil.</title>
        <authorList>
            <person name="Qiu L.-H."/>
            <person name="Gao Z.-H."/>
        </authorList>
    </citation>
    <scope>NUCLEOTIDE SEQUENCE [LARGE SCALE GENOMIC DNA]</scope>
    <source>
        <strain evidence="2 3">4M-K27</strain>
    </source>
</reference>
<name>A0A432MCM0_9GAMM</name>
<accession>A0A432MCM0</accession>
<evidence type="ECO:0000313" key="2">
    <source>
        <dbReference type="EMBL" id="RUL80158.1"/>
    </source>
</evidence>
<dbReference type="EMBL" id="RYYV01000001">
    <property type="protein sequence ID" value="RUL80158.1"/>
    <property type="molecule type" value="Genomic_DNA"/>
</dbReference>
<dbReference type="AlphaFoldDB" id="A0A432MCM0"/>
<dbReference type="InterPro" id="IPR029068">
    <property type="entry name" value="Glyas_Bleomycin-R_OHBP_Dase"/>
</dbReference>
<evidence type="ECO:0000259" key="1">
    <source>
        <dbReference type="PROSITE" id="PS51819"/>
    </source>
</evidence>
<dbReference type="InterPro" id="IPR037523">
    <property type="entry name" value="VOC_core"/>
</dbReference>
<keyword evidence="3" id="KW-1185">Reference proteome</keyword>
<evidence type="ECO:0000313" key="3">
    <source>
        <dbReference type="Proteomes" id="UP000274358"/>
    </source>
</evidence>
<sequence>MSFQRRQWLQSLSYAFGASFILPRNVFAVTARNPAQPATAATPGQANAKHESAAAEREKVTGIGGLFFRAHDPDALGRWYLQHLGIALTPTSNDAPVWQQEAGPTVFSPFPEKSGYFGDPHKVWMVNFRVHNLDKMIAQLRAAGIEVKLDPQTYPNGRFAHLHDPEGNPIELWQPA</sequence>
<dbReference type="PROSITE" id="PS51819">
    <property type="entry name" value="VOC"/>
    <property type="match status" value="1"/>
</dbReference>
<dbReference type="OrthoDB" id="9799428at2"/>
<gene>
    <name evidence="2" type="ORF">EKH80_01880</name>
</gene>
<feature type="domain" description="VOC" evidence="1">
    <location>
        <begin position="62"/>
        <end position="175"/>
    </location>
</feature>
<dbReference type="PANTHER" id="PTHR33993">
    <property type="entry name" value="GLYOXALASE-RELATED"/>
    <property type="match status" value="1"/>
</dbReference>